<evidence type="ECO:0000313" key="1">
    <source>
        <dbReference type="EMBL" id="TQN44798.1"/>
    </source>
</evidence>
<evidence type="ECO:0008006" key="3">
    <source>
        <dbReference type="Google" id="ProtNLM"/>
    </source>
</evidence>
<reference evidence="1 2" key="1">
    <citation type="submission" date="2019-06" db="EMBL/GenBank/DDBJ databases">
        <title>Sequencing the genomes of 1000 actinobacteria strains.</title>
        <authorList>
            <person name="Klenk H.-P."/>
        </authorList>
    </citation>
    <scope>NUCLEOTIDE SEQUENCE [LARGE SCALE GENOMIC DNA]</scope>
    <source>
        <strain evidence="1 2">DSM 21776</strain>
    </source>
</reference>
<comment type="caution">
    <text evidence="1">The sequence shown here is derived from an EMBL/GenBank/DDBJ whole genome shotgun (WGS) entry which is preliminary data.</text>
</comment>
<sequence>MICCQFIFQPGTYDDDFHRLDAEIEQYARDLPGFERLETWVAPGGGVVNATYYFADRKSVALLARFPQHREAKGQVRRWYDGYRIVVSEVTATYGDGRLPVGEHPEESGRGS</sequence>
<dbReference type="OrthoDB" id="6064772at2"/>
<gene>
    <name evidence="1" type="ORF">FHX52_4019</name>
</gene>
<protein>
    <recommendedName>
        <fullName evidence="3">Heme-degrading monooxygenase HmoA</fullName>
    </recommendedName>
</protein>
<organism evidence="1 2">
    <name type="scientific">Humibacillus xanthopallidus</name>
    <dbReference type="NCBI Taxonomy" id="412689"/>
    <lineage>
        <taxon>Bacteria</taxon>
        <taxon>Bacillati</taxon>
        <taxon>Actinomycetota</taxon>
        <taxon>Actinomycetes</taxon>
        <taxon>Micrococcales</taxon>
        <taxon>Intrasporangiaceae</taxon>
        <taxon>Humibacillus</taxon>
    </lineage>
</organism>
<evidence type="ECO:0000313" key="2">
    <source>
        <dbReference type="Proteomes" id="UP000320085"/>
    </source>
</evidence>
<dbReference type="SUPFAM" id="SSF54909">
    <property type="entry name" value="Dimeric alpha+beta barrel"/>
    <property type="match status" value="1"/>
</dbReference>
<dbReference type="RefSeq" id="WP_141824107.1">
    <property type="nucleotide sequence ID" value="NZ_BAAAQC010000017.1"/>
</dbReference>
<accession>A0A543PL48</accession>
<dbReference type="AlphaFoldDB" id="A0A543PL48"/>
<name>A0A543PL48_9MICO</name>
<dbReference type="EMBL" id="VFQF01000003">
    <property type="protein sequence ID" value="TQN44798.1"/>
    <property type="molecule type" value="Genomic_DNA"/>
</dbReference>
<dbReference type="Gene3D" id="3.30.70.100">
    <property type="match status" value="1"/>
</dbReference>
<dbReference type="Proteomes" id="UP000320085">
    <property type="component" value="Unassembled WGS sequence"/>
</dbReference>
<proteinExistence type="predicted"/>
<dbReference type="InterPro" id="IPR011008">
    <property type="entry name" value="Dimeric_a/b-barrel"/>
</dbReference>